<dbReference type="PROSITE" id="PS50263">
    <property type="entry name" value="CN_HYDROLASE"/>
    <property type="match status" value="1"/>
</dbReference>
<evidence type="ECO:0000313" key="5">
    <source>
        <dbReference type="EMBL" id="OQD76570.1"/>
    </source>
</evidence>
<accession>A0A1V6PHM6</accession>
<dbReference type="CDD" id="cd07564">
    <property type="entry name" value="nitrilases_CHs"/>
    <property type="match status" value="1"/>
</dbReference>
<organism evidence="5 6">
    <name type="scientific">Penicillium decumbens</name>
    <dbReference type="NCBI Taxonomy" id="69771"/>
    <lineage>
        <taxon>Eukaryota</taxon>
        <taxon>Fungi</taxon>
        <taxon>Dikarya</taxon>
        <taxon>Ascomycota</taxon>
        <taxon>Pezizomycotina</taxon>
        <taxon>Eurotiomycetes</taxon>
        <taxon>Eurotiomycetidae</taxon>
        <taxon>Eurotiales</taxon>
        <taxon>Aspergillaceae</taxon>
        <taxon>Penicillium</taxon>
    </lineage>
</organism>
<dbReference type="InterPro" id="IPR000132">
    <property type="entry name" value="Nitrilase/CN_hydratase_CS"/>
</dbReference>
<name>A0A1V6PHM6_PENDC</name>
<dbReference type="OrthoDB" id="10250282at2759"/>
<dbReference type="PANTHER" id="PTHR46044">
    <property type="entry name" value="NITRILASE"/>
    <property type="match status" value="1"/>
</dbReference>
<evidence type="ECO:0000259" key="4">
    <source>
        <dbReference type="PROSITE" id="PS50263"/>
    </source>
</evidence>
<dbReference type="PANTHER" id="PTHR46044:SF4">
    <property type="entry name" value="CYANIDE HYDRATASE"/>
    <property type="match status" value="1"/>
</dbReference>
<feature type="domain" description="CN hydrolase" evidence="4">
    <location>
        <begin position="266"/>
        <end position="545"/>
    </location>
</feature>
<keyword evidence="6" id="KW-1185">Reference proteome</keyword>
<feature type="active site" description="Proton acceptor" evidence="3">
    <location>
        <position position="306"/>
    </location>
</feature>
<gene>
    <name evidence="5" type="ORF">PENDEC_c004G02725</name>
</gene>
<dbReference type="STRING" id="69771.A0A1V6PHM6"/>
<comment type="caution">
    <text evidence="5">The sequence shown here is derived from an EMBL/GenBank/DDBJ whole genome shotgun (WGS) entry which is preliminary data.</text>
</comment>
<dbReference type="GO" id="GO:0000257">
    <property type="term" value="F:nitrilase activity"/>
    <property type="evidence" value="ECO:0007669"/>
    <property type="project" value="UniProtKB-ARBA"/>
</dbReference>
<keyword evidence="2" id="KW-0378">Hydrolase</keyword>
<sequence length="613" mass="68842">MDSPEADEFLCDLEGTDVTLDPPSDLPLRLPRQTWVIDTKLSGRASWMTQQDADDGLGVPYAAAKFLCHCKENPSKKAFMRIYLQIPVTGTQHRSRQLRRRQASKPRPRRELTTLEALKILECDVVPDLLAYGDGEQGEDSLVPGGFITYVVWDKVPGEPLHVKEFWELDLASRQAIRDKFREAFSKLKKCGYLPVMPTMSKIIYDQGTGNMHFSGFSRACRIDPNEEWQDSDYVLFDLAKSSKKTDWAKDTTGHSTLQAPVLKKYKVAAVNAEPGWFNLEEATRRTIHWIDEAGKAGCKLIAFPETWIPGYPFWAWAVNYQESLPLLKKYRENSLPSNSDEMRRIREAARANKIFVSLGYSEVDLGSLYMAQVMISPAGEVINHRRKIKPTHVEKLIFGDGTGDTTESVVETEIGRIGHLNCWENFNPFLKSYSVSLGEQVHVAAWPLLPGKETLKYPDPATNVAEPNADRVTAEYAAETGTFTLAPWHTITAEGMKMNTPPGKELLDPEIFNGFGRIYGPDGEKLVPDPAKDFHGLLFADIDLDEIHLCKALADFGGHYMRPDLIRLLVDTNRKDLVVHEDRNNGGVVYTRTIDRVGLSTPLAPTAESDGK</sequence>
<reference evidence="6" key="1">
    <citation type="journal article" date="2017" name="Nat. Microbiol.">
        <title>Global analysis of biosynthetic gene clusters reveals vast potential of secondary metabolite production in Penicillium species.</title>
        <authorList>
            <person name="Nielsen J.C."/>
            <person name="Grijseels S."/>
            <person name="Prigent S."/>
            <person name="Ji B."/>
            <person name="Dainat J."/>
            <person name="Nielsen K.F."/>
            <person name="Frisvad J.C."/>
            <person name="Workman M."/>
            <person name="Nielsen J."/>
        </authorList>
    </citation>
    <scope>NUCLEOTIDE SEQUENCE [LARGE SCALE GENOMIC DNA]</scope>
    <source>
        <strain evidence="6">IBT 11843</strain>
    </source>
</reference>
<dbReference type="EMBL" id="MDYL01000004">
    <property type="protein sequence ID" value="OQD76570.1"/>
    <property type="molecule type" value="Genomic_DNA"/>
</dbReference>
<evidence type="ECO:0000313" key="6">
    <source>
        <dbReference type="Proteomes" id="UP000191522"/>
    </source>
</evidence>
<proteinExistence type="inferred from homology"/>
<dbReference type="InterPro" id="IPR003010">
    <property type="entry name" value="C-N_Hydrolase"/>
</dbReference>
<protein>
    <recommendedName>
        <fullName evidence="4">CN hydrolase domain-containing protein</fullName>
    </recommendedName>
</protein>
<dbReference type="Gene3D" id="3.60.110.10">
    <property type="entry name" value="Carbon-nitrogen hydrolase"/>
    <property type="match status" value="1"/>
</dbReference>
<dbReference type="PROSITE" id="PS00920">
    <property type="entry name" value="NITRIL_CHT_1"/>
    <property type="match status" value="1"/>
</dbReference>
<dbReference type="InterPro" id="IPR044149">
    <property type="entry name" value="Nitrilases_CHs"/>
</dbReference>
<dbReference type="SUPFAM" id="SSF56317">
    <property type="entry name" value="Carbon-nitrogen hydrolase"/>
    <property type="match status" value="1"/>
</dbReference>
<dbReference type="InterPro" id="IPR036526">
    <property type="entry name" value="C-N_Hydrolase_sf"/>
</dbReference>
<dbReference type="FunFam" id="3.60.110.10:FF:000011">
    <property type="entry name" value="Cyanide hydratase"/>
    <property type="match status" value="1"/>
</dbReference>
<dbReference type="Pfam" id="PF00795">
    <property type="entry name" value="CN_hydrolase"/>
    <property type="match status" value="1"/>
</dbReference>
<evidence type="ECO:0000256" key="3">
    <source>
        <dbReference type="PROSITE-ProRule" id="PRU10139"/>
    </source>
</evidence>
<comment type="similarity">
    <text evidence="1">Belongs to the carbon-nitrogen hydrolase superfamily. Nitrilase family.</text>
</comment>
<dbReference type="AlphaFoldDB" id="A0A1V6PHM6"/>
<evidence type="ECO:0000256" key="2">
    <source>
        <dbReference type="ARBA" id="ARBA00022801"/>
    </source>
</evidence>
<dbReference type="GO" id="GO:0016836">
    <property type="term" value="F:hydro-lyase activity"/>
    <property type="evidence" value="ECO:0007669"/>
    <property type="project" value="UniProtKB-ARBA"/>
</dbReference>
<dbReference type="Proteomes" id="UP000191522">
    <property type="component" value="Unassembled WGS sequence"/>
</dbReference>
<evidence type="ECO:0000256" key="1">
    <source>
        <dbReference type="ARBA" id="ARBA00008129"/>
    </source>
</evidence>